<protein>
    <submittedName>
        <fullName evidence="1">Uncharacterized protein</fullName>
    </submittedName>
</protein>
<gene>
    <name evidence="1" type="ORF">QFC20_002667</name>
</gene>
<evidence type="ECO:0000313" key="1">
    <source>
        <dbReference type="EMBL" id="KAJ9111173.1"/>
    </source>
</evidence>
<keyword evidence="2" id="KW-1185">Reference proteome</keyword>
<proteinExistence type="predicted"/>
<accession>A0ACC2WHF2</accession>
<evidence type="ECO:0000313" key="2">
    <source>
        <dbReference type="Proteomes" id="UP001230649"/>
    </source>
</evidence>
<reference evidence="1" key="1">
    <citation type="submission" date="2023-04" db="EMBL/GenBank/DDBJ databases">
        <title>Draft Genome sequencing of Naganishia species isolated from polar environments using Oxford Nanopore Technology.</title>
        <authorList>
            <person name="Leo P."/>
            <person name="Venkateswaran K."/>
        </authorList>
    </citation>
    <scope>NUCLEOTIDE SEQUENCE</scope>
    <source>
        <strain evidence="1">MNA-CCFEE 5262</strain>
    </source>
</reference>
<name>A0ACC2WHF2_9TREE</name>
<organism evidence="1 2">
    <name type="scientific">Naganishia adeliensis</name>
    <dbReference type="NCBI Taxonomy" id="92952"/>
    <lineage>
        <taxon>Eukaryota</taxon>
        <taxon>Fungi</taxon>
        <taxon>Dikarya</taxon>
        <taxon>Basidiomycota</taxon>
        <taxon>Agaricomycotina</taxon>
        <taxon>Tremellomycetes</taxon>
        <taxon>Filobasidiales</taxon>
        <taxon>Filobasidiaceae</taxon>
        <taxon>Naganishia</taxon>
    </lineage>
</organism>
<dbReference type="Proteomes" id="UP001230649">
    <property type="component" value="Unassembled WGS sequence"/>
</dbReference>
<dbReference type="EMBL" id="JASBWS010000020">
    <property type="protein sequence ID" value="KAJ9111173.1"/>
    <property type="molecule type" value="Genomic_DNA"/>
</dbReference>
<comment type="caution">
    <text evidence="1">The sequence shown here is derived from an EMBL/GenBank/DDBJ whole genome shotgun (WGS) entry which is preliminary data.</text>
</comment>
<sequence>MESINQTGDSLPPPLFAVRNATSFTPSTCLAAVAFCLAIYFVLRLIRPTDRQAAPWAKSSIPYIGNVLEYGADPVKFLLRQKELLGDVFRVNMVIMTITFCIGPRWNRWMLYETTEEELSLHKVLPMATCGIIGEQQIHSGWVHHSLKALRIGLNRQQQLTGAMRTSTRMASSAYEEWAERPSIPLFASASRLILRAILMAYFGDRFANAHESELSAMVDGYHKALVNPWSRMLPLWASPSGRMLLRMKATLTDLIKTEVEERLAYRDEWREADDYLSYLLTANERDGFQESMDEYAAHFGAYVLLAHVNTAGNHAWTLLHLLCNSDQLSSFEAEIAANPPDNGHVYPMKNMPFGEACLRETGRLYQNIASVRYAARDICGPGGKVIPKGLVAISPLAVQQDPDLYENPGKWDPRRFLPAEDGTPSNYLKLVKNAEFVQWGGGANRCPGERFVNCLLRGSLWPALLDNYRVEVIDGLVVGEEGVDGVGVKANHGESLGTPYGIRDISIKVTKRVVPLSAMTSA</sequence>